<feature type="region of interest" description="Disordered" evidence="1">
    <location>
        <begin position="281"/>
        <end position="353"/>
    </location>
</feature>
<feature type="compositionally biased region" description="Pro residues" evidence="1">
    <location>
        <begin position="144"/>
        <end position="153"/>
    </location>
</feature>
<dbReference type="AlphaFoldDB" id="A0A2G8RUR2"/>
<organism evidence="2 3">
    <name type="scientific">Ganoderma sinense ZZ0214-1</name>
    <dbReference type="NCBI Taxonomy" id="1077348"/>
    <lineage>
        <taxon>Eukaryota</taxon>
        <taxon>Fungi</taxon>
        <taxon>Dikarya</taxon>
        <taxon>Basidiomycota</taxon>
        <taxon>Agaricomycotina</taxon>
        <taxon>Agaricomycetes</taxon>
        <taxon>Polyporales</taxon>
        <taxon>Polyporaceae</taxon>
        <taxon>Ganoderma</taxon>
    </lineage>
</organism>
<feature type="region of interest" description="Disordered" evidence="1">
    <location>
        <begin position="125"/>
        <end position="189"/>
    </location>
</feature>
<evidence type="ECO:0000256" key="1">
    <source>
        <dbReference type="SAM" id="MobiDB-lite"/>
    </source>
</evidence>
<protein>
    <submittedName>
        <fullName evidence="2">Uncharacterized protein</fullName>
    </submittedName>
</protein>
<reference evidence="2 3" key="1">
    <citation type="journal article" date="2015" name="Sci. Rep.">
        <title>Chromosome-level genome map provides insights into diverse defense mechanisms in the medicinal fungus Ganoderma sinense.</title>
        <authorList>
            <person name="Zhu Y."/>
            <person name="Xu J."/>
            <person name="Sun C."/>
            <person name="Zhou S."/>
            <person name="Xu H."/>
            <person name="Nelson D.R."/>
            <person name="Qian J."/>
            <person name="Song J."/>
            <person name="Luo H."/>
            <person name="Xiang L."/>
            <person name="Li Y."/>
            <person name="Xu Z."/>
            <person name="Ji A."/>
            <person name="Wang L."/>
            <person name="Lu S."/>
            <person name="Hayward A."/>
            <person name="Sun W."/>
            <person name="Li X."/>
            <person name="Schwartz D.C."/>
            <person name="Wang Y."/>
            <person name="Chen S."/>
        </authorList>
    </citation>
    <scope>NUCLEOTIDE SEQUENCE [LARGE SCALE GENOMIC DNA]</scope>
    <source>
        <strain evidence="2 3">ZZ0214-1</strain>
    </source>
</reference>
<dbReference type="Proteomes" id="UP000230002">
    <property type="component" value="Unassembled WGS sequence"/>
</dbReference>
<keyword evidence="3" id="KW-1185">Reference proteome</keyword>
<name>A0A2G8RUR2_9APHY</name>
<comment type="caution">
    <text evidence="2">The sequence shown here is derived from an EMBL/GenBank/DDBJ whole genome shotgun (WGS) entry which is preliminary data.</text>
</comment>
<gene>
    <name evidence="2" type="ORF">GSI_13132</name>
</gene>
<accession>A0A2G8RUR2</accession>
<dbReference type="EMBL" id="AYKW01000056">
    <property type="protein sequence ID" value="PIL25243.1"/>
    <property type="molecule type" value="Genomic_DNA"/>
</dbReference>
<evidence type="ECO:0000313" key="3">
    <source>
        <dbReference type="Proteomes" id="UP000230002"/>
    </source>
</evidence>
<proteinExistence type="predicted"/>
<evidence type="ECO:0000313" key="2">
    <source>
        <dbReference type="EMBL" id="PIL25243.1"/>
    </source>
</evidence>
<sequence length="518" mass="54714">MTRRPGIANISKAHPSVDENMVRVVVGCGASAATPHTSLSSWLIPFFVPKFTVFSFTDLEQPGTRAPPLVGVVDDNTDLEEYNYYPAKKGKKPKASVVPNPCIPLEFLTPFPPFVFSKAAPPVPIAEPGSADESDASGPINPMNCPPAHPLSPPSTRNLARPPHQRSSPLRYEDPESLPDSATNASNAPRIVRQVWSDESSESLGGGGGGSVVHTAYSLLAVRPNSSPPPFHGQPSMPLPLPHSGAGEPVYPSLQYAASSTLGNIPAPSARSPATYAAPGLVAYPPTRIGPVQEGSSTARMGSRVPALQPPARRTQGGRKPVARSETSASGMVDPSSEPHRRTPRYNPYALDGRRPSQTAMAMVRCTQVAGQLERVPAVPTYPVQVGAPWASTSALEEDLETVPLGYGIPPWQATPRGENFVYPTEEAAVDTYGNPRVLPNQTVPIWTPSPSSSFSGAPSLDGSSSIPAVPQLLPTAVYGDGEWSPIDGVDLQALQLDMMGHHPYNSGGPSASRHACQ</sequence>